<organism evidence="1 2">
    <name type="scientific">Pseudoalteromonas rubra</name>
    <dbReference type="NCBI Taxonomy" id="43658"/>
    <lineage>
        <taxon>Bacteria</taxon>
        <taxon>Pseudomonadati</taxon>
        <taxon>Pseudomonadota</taxon>
        <taxon>Gammaproteobacteria</taxon>
        <taxon>Alteromonadales</taxon>
        <taxon>Pseudoalteromonadaceae</taxon>
        <taxon>Pseudoalteromonas</taxon>
    </lineage>
</organism>
<reference evidence="1 2" key="1">
    <citation type="submission" date="2018-01" db="EMBL/GenBank/DDBJ databases">
        <authorList>
            <person name="Paulsen S."/>
            <person name="Gram L.K."/>
        </authorList>
    </citation>
    <scope>NUCLEOTIDE SEQUENCE [LARGE SCALE GENOMIC DNA]</scope>
    <source>
        <strain evidence="1 2">S2676</strain>
    </source>
</reference>
<protein>
    <submittedName>
        <fullName evidence="1">Uncharacterized protein</fullName>
    </submittedName>
</protein>
<evidence type="ECO:0000313" key="2">
    <source>
        <dbReference type="Proteomes" id="UP000310249"/>
    </source>
</evidence>
<sequence length="80" mass="9181">MSLIPSRQRKRLGSFNLGAFENVVKASQEVNIDATQLLELKYHARKHFVLLAGTDVQIPVSRSFIHTLKERITHQAKLKR</sequence>
<name>A0A5S3WJH2_9GAMM</name>
<dbReference type="Proteomes" id="UP000310249">
    <property type="component" value="Unassembled WGS sequence"/>
</dbReference>
<dbReference type="EMBL" id="PNCI01000039">
    <property type="protein sequence ID" value="TMP26933.1"/>
    <property type="molecule type" value="Genomic_DNA"/>
</dbReference>
<dbReference type="OrthoDB" id="236568at2"/>
<dbReference type="AlphaFoldDB" id="A0A5S3WJH2"/>
<comment type="caution">
    <text evidence="1">The sequence shown here is derived from an EMBL/GenBank/DDBJ whole genome shotgun (WGS) entry which is preliminary data.</text>
</comment>
<dbReference type="RefSeq" id="WP_138553449.1">
    <property type="nucleotide sequence ID" value="NZ_PNCH01000076.1"/>
</dbReference>
<reference evidence="2" key="2">
    <citation type="submission" date="2019-06" db="EMBL/GenBank/DDBJ databases">
        <title>Co-occurence of chitin degradation, pigmentation and bioactivity in marine Pseudoalteromonas.</title>
        <authorList>
            <person name="Sonnenschein E.C."/>
            <person name="Bech P.K."/>
        </authorList>
    </citation>
    <scope>NUCLEOTIDE SEQUENCE [LARGE SCALE GENOMIC DNA]</scope>
    <source>
        <strain evidence="2">S2676</strain>
    </source>
</reference>
<evidence type="ECO:0000313" key="1">
    <source>
        <dbReference type="EMBL" id="TMP26933.1"/>
    </source>
</evidence>
<proteinExistence type="predicted"/>
<accession>A0A5S3WJH2</accession>
<gene>
    <name evidence="1" type="ORF">CWB99_16660</name>
</gene>